<gene>
    <name evidence="2" type="ORF">LITE_LOCUS6443</name>
</gene>
<dbReference type="Gene3D" id="3.80.10.10">
    <property type="entry name" value="Ribonuclease Inhibitor"/>
    <property type="match status" value="1"/>
</dbReference>
<dbReference type="CDD" id="cd22160">
    <property type="entry name" value="F-box_AtFBL13-like"/>
    <property type="match status" value="1"/>
</dbReference>
<dbReference type="EMBL" id="CAMGYJ010000003">
    <property type="protein sequence ID" value="CAI0389797.1"/>
    <property type="molecule type" value="Genomic_DNA"/>
</dbReference>
<feature type="domain" description="F-box/LRR-repeat protein 15/At3g58940/PEG3-like LRR" evidence="1">
    <location>
        <begin position="188"/>
        <end position="315"/>
    </location>
</feature>
<dbReference type="InterPro" id="IPR053781">
    <property type="entry name" value="F-box_AtFBL13-like"/>
</dbReference>
<dbReference type="PANTHER" id="PTHR32212:SF461">
    <property type="entry name" value="F-BOX DOMAIN-CONTAINING PROTEIN"/>
    <property type="match status" value="1"/>
</dbReference>
<sequence>MASCICFGSKQNDRDDERDKISQLSDDIIHHILRSTNSTKTAARTSLLSRRWRDLWRCYPVLEFHGGGDSCSVGKERASSFFSPRRWRNSSSSPSPAAEEAASFCRFVAAASRRLPLLVPLPLVEFRISIVSESCHDYLDQLLLSICRCLSSSSSSTSPLSPGPLVDFTIEAGIESYYQFPRGMAFPEHTRVVNLVGCDLTDSISNVSSLGMLRVVHLNHVALSEQLLRSFLTSAPLLESLRLEDVCCISRLAIASTAKSVKTIQIRGLSDLQEIRLATAAPVLETLEIDTVCGLVGLAVEPSFSAPNLRVLKILGVFLAFTMLDLHEFVSRCSPSLDTLCLDVTRRGRVRLSAPKLRTLTLEDAFGSEVRRELKLEFEIDATDLVTLNFTTSPAGFPLSNLNLVNVASTCRCFIQVPEATTRQWLIELRQFLFRFSSSSTQPRVDLHFHYLDVSRDQAPFIQAAAAAAADDYSPPPPSIHLLRFAATVRDIGDMKKNVAAFVDGVFWMCRPQFILVKSTQNKSGYKLFCEHMCRVLVNRNHRIPDCCGGDAAASSTGKCWRCDLKHVTIQIDNGGSAPHSMEISEDAIQSLAIPDEVCFMLTWC</sequence>
<dbReference type="Pfam" id="PF24758">
    <property type="entry name" value="LRR_At5g56370"/>
    <property type="match status" value="1"/>
</dbReference>
<comment type="caution">
    <text evidence="2">The sequence shown here is derived from an EMBL/GenBank/DDBJ whole genome shotgun (WGS) entry which is preliminary data.</text>
</comment>
<name>A0AAV0HYI7_9ROSI</name>
<dbReference type="PANTHER" id="PTHR32212">
    <property type="entry name" value="CYCLIN-LIKE F-BOX"/>
    <property type="match status" value="1"/>
</dbReference>
<evidence type="ECO:0000313" key="2">
    <source>
        <dbReference type="EMBL" id="CAI0389797.1"/>
    </source>
</evidence>
<organism evidence="2 3">
    <name type="scientific">Linum tenue</name>
    <dbReference type="NCBI Taxonomy" id="586396"/>
    <lineage>
        <taxon>Eukaryota</taxon>
        <taxon>Viridiplantae</taxon>
        <taxon>Streptophyta</taxon>
        <taxon>Embryophyta</taxon>
        <taxon>Tracheophyta</taxon>
        <taxon>Spermatophyta</taxon>
        <taxon>Magnoliopsida</taxon>
        <taxon>eudicotyledons</taxon>
        <taxon>Gunneridae</taxon>
        <taxon>Pentapetalae</taxon>
        <taxon>rosids</taxon>
        <taxon>fabids</taxon>
        <taxon>Malpighiales</taxon>
        <taxon>Linaceae</taxon>
        <taxon>Linum</taxon>
    </lineage>
</organism>
<reference evidence="2" key="1">
    <citation type="submission" date="2022-08" db="EMBL/GenBank/DDBJ databases">
        <authorList>
            <person name="Gutierrez-Valencia J."/>
        </authorList>
    </citation>
    <scope>NUCLEOTIDE SEQUENCE</scope>
</reference>
<evidence type="ECO:0000259" key="1">
    <source>
        <dbReference type="Pfam" id="PF24758"/>
    </source>
</evidence>
<dbReference type="InterPro" id="IPR055411">
    <property type="entry name" value="LRR_FXL15/At3g58940/PEG3-like"/>
</dbReference>
<dbReference type="InterPro" id="IPR032675">
    <property type="entry name" value="LRR_dom_sf"/>
</dbReference>
<dbReference type="Proteomes" id="UP001154282">
    <property type="component" value="Unassembled WGS sequence"/>
</dbReference>
<dbReference type="InterPro" id="IPR036047">
    <property type="entry name" value="F-box-like_dom_sf"/>
</dbReference>
<evidence type="ECO:0000313" key="3">
    <source>
        <dbReference type="Proteomes" id="UP001154282"/>
    </source>
</evidence>
<proteinExistence type="predicted"/>
<dbReference type="SUPFAM" id="SSF52047">
    <property type="entry name" value="RNI-like"/>
    <property type="match status" value="1"/>
</dbReference>
<keyword evidence="3" id="KW-1185">Reference proteome</keyword>
<dbReference type="SUPFAM" id="SSF81383">
    <property type="entry name" value="F-box domain"/>
    <property type="match status" value="1"/>
</dbReference>
<dbReference type="AlphaFoldDB" id="A0AAV0HYI7"/>
<protein>
    <recommendedName>
        <fullName evidence="1">F-box/LRR-repeat protein 15/At3g58940/PEG3-like LRR domain-containing protein</fullName>
    </recommendedName>
</protein>
<accession>A0AAV0HYI7</accession>